<protein>
    <submittedName>
        <fullName evidence="1">Uncharacterized protein</fullName>
    </submittedName>
</protein>
<name>A0A4Y8WM22_9PORP</name>
<keyword evidence="2" id="KW-1185">Reference proteome</keyword>
<sequence>MYRLKEMLFISEKSLKTYYMKKNSNSELKEKLEKSRYVEPTSNRFVRLINRALDSTLITASKAMVYLKECGINDEDANELIYSKI</sequence>
<dbReference type="AlphaFoldDB" id="A0A4Y8WM22"/>
<reference evidence="1 2" key="1">
    <citation type="submission" date="2019-03" db="EMBL/GenBank/DDBJ databases">
        <title>Porphyromonas levii Isolated from the Uterus of Dairy Cows.</title>
        <authorList>
            <person name="Francis A.M."/>
        </authorList>
    </citation>
    <scope>NUCLEOTIDE SEQUENCE [LARGE SCALE GENOMIC DNA]</scope>
    <source>
        <strain evidence="1 2">AF5678</strain>
    </source>
</reference>
<accession>A0A4Y8WM22</accession>
<proteinExistence type="predicted"/>
<dbReference type="Proteomes" id="UP000297225">
    <property type="component" value="Unassembled WGS sequence"/>
</dbReference>
<evidence type="ECO:0000313" key="2">
    <source>
        <dbReference type="Proteomes" id="UP000297225"/>
    </source>
</evidence>
<dbReference type="RefSeq" id="WP_134850021.1">
    <property type="nucleotide sequence ID" value="NZ_CP197400.1"/>
</dbReference>
<comment type="caution">
    <text evidence="1">The sequence shown here is derived from an EMBL/GenBank/DDBJ whole genome shotgun (WGS) entry which is preliminary data.</text>
</comment>
<organism evidence="1 2">
    <name type="scientific">Porphyromonas levii</name>
    <dbReference type="NCBI Taxonomy" id="28114"/>
    <lineage>
        <taxon>Bacteria</taxon>
        <taxon>Pseudomonadati</taxon>
        <taxon>Bacteroidota</taxon>
        <taxon>Bacteroidia</taxon>
        <taxon>Bacteroidales</taxon>
        <taxon>Porphyromonadaceae</taxon>
        <taxon>Porphyromonas</taxon>
    </lineage>
</organism>
<gene>
    <name evidence="1" type="ORF">E4P47_09215</name>
</gene>
<dbReference type="OrthoDB" id="9794834at2"/>
<evidence type="ECO:0000313" key="1">
    <source>
        <dbReference type="EMBL" id="TFH94038.1"/>
    </source>
</evidence>
<dbReference type="EMBL" id="SPNC01000210">
    <property type="protein sequence ID" value="TFH94038.1"/>
    <property type="molecule type" value="Genomic_DNA"/>
</dbReference>
<dbReference type="STRING" id="1122973.GCA_000379925_01997"/>